<dbReference type="KEGG" id="ztr:MYCGRDRAFT_96588"/>
<evidence type="ECO:0008006" key="4">
    <source>
        <dbReference type="Google" id="ProtNLM"/>
    </source>
</evidence>
<dbReference type="EMBL" id="CM001206">
    <property type="protein sequence ID" value="EGP83623.1"/>
    <property type="molecule type" value="Genomic_DNA"/>
</dbReference>
<dbReference type="InParanoid" id="F9XMV9"/>
<evidence type="ECO:0000313" key="3">
    <source>
        <dbReference type="Proteomes" id="UP000008062"/>
    </source>
</evidence>
<gene>
    <name evidence="2" type="ORF">MYCGRDRAFT_96588</name>
</gene>
<organism evidence="2 3">
    <name type="scientific">Zymoseptoria tritici (strain CBS 115943 / IPO323)</name>
    <name type="common">Speckled leaf blotch fungus</name>
    <name type="synonym">Septoria tritici</name>
    <dbReference type="NCBI Taxonomy" id="336722"/>
    <lineage>
        <taxon>Eukaryota</taxon>
        <taxon>Fungi</taxon>
        <taxon>Dikarya</taxon>
        <taxon>Ascomycota</taxon>
        <taxon>Pezizomycotina</taxon>
        <taxon>Dothideomycetes</taxon>
        <taxon>Dothideomycetidae</taxon>
        <taxon>Mycosphaerellales</taxon>
        <taxon>Mycosphaerellaceae</taxon>
        <taxon>Zymoseptoria</taxon>
    </lineage>
</organism>
<proteinExistence type="predicted"/>
<dbReference type="RefSeq" id="XP_003848647.1">
    <property type="nucleotide sequence ID" value="XM_003848599.1"/>
</dbReference>
<dbReference type="AlphaFoldDB" id="F9XMV9"/>
<feature type="compositionally biased region" description="Low complexity" evidence="1">
    <location>
        <begin position="226"/>
        <end position="236"/>
    </location>
</feature>
<keyword evidence="3" id="KW-1185">Reference proteome</keyword>
<evidence type="ECO:0000313" key="2">
    <source>
        <dbReference type="EMBL" id="EGP83623.1"/>
    </source>
</evidence>
<feature type="region of interest" description="Disordered" evidence="1">
    <location>
        <begin position="226"/>
        <end position="246"/>
    </location>
</feature>
<dbReference type="eggNOG" id="ENOG502STQI">
    <property type="taxonomic scope" value="Eukaryota"/>
</dbReference>
<dbReference type="OrthoDB" id="654211at2759"/>
<protein>
    <recommendedName>
        <fullName evidence="4">C2H2-type domain-containing protein</fullName>
    </recommendedName>
</protein>
<evidence type="ECO:0000256" key="1">
    <source>
        <dbReference type="SAM" id="MobiDB-lite"/>
    </source>
</evidence>
<sequence>MVISLSSQETPPILSLQQSQRALSQVARGLLKLHYCTQRYDVRKSSHGHQYLRKDLRGTIAVSALIQRPNKRQRTSSISSFEWDMSDYHFKPSSWSTPQESFAFSPALAPQEGSASQCYTDFTSPLIDPLLEPHFSTEHIDPCQLPLPHDAYYVPPPQQQTWIPPLLPTTTHQYQQLLNDEYLECPTLFDIQCLPATGFSPIPLSYDHSGHERIARAGSLVSETSSSQSYAVSGSSRGASPSATEMSKWGKKNLSGTWSCAFPGCTSRSTFSRGCDLRKHYKRHSKTLFCRHDGCPQSTEGGFSSKKDRSRHEAKHNPGVTKIMFGVCTCEVSRENVLPCYRGRGVMHIREFGRSPRSTNLGESGTGELVQEFGAETAMRSHLGQKRDT</sequence>
<reference evidence="2 3" key="1">
    <citation type="journal article" date="2011" name="PLoS Genet.">
        <title>Finished genome of the fungal wheat pathogen Mycosphaerella graminicola reveals dispensome structure, chromosome plasticity, and stealth pathogenesis.</title>
        <authorList>
            <person name="Goodwin S.B."/>
            <person name="Ben M'barek S."/>
            <person name="Dhillon B."/>
            <person name="Wittenberg A.H.J."/>
            <person name="Crane C.F."/>
            <person name="Hane J.K."/>
            <person name="Foster A.J."/>
            <person name="Van der Lee T.A.J."/>
            <person name="Grimwood J."/>
            <person name="Aerts A."/>
            <person name="Antoniw J."/>
            <person name="Bailey A."/>
            <person name="Bluhm B."/>
            <person name="Bowler J."/>
            <person name="Bristow J."/>
            <person name="van der Burgt A."/>
            <person name="Canto-Canche B."/>
            <person name="Churchill A.C.L."/>
            <person name="Conde-Ferraez L."/>
            <person name="Cools H.J."/>
            <person name="Coutinho P.M."/>
            <person name="Csukai M."/>
            <person name="Dehal P."/>
            <person name="De Wit P."/>
            <person name="Donzelli B."/>
            <person name="van de Geest H.C."/>
            <person name="van Ham R.C.H.J."/>
            <person name="Hammond-Kosack K.E."/>
            <person name="Henrissat B."/>
            <person name="Kilian A."/>
            <person name="Kobayashi A.K."/>
            <person name="Koopmann E."/>
            <person name="Kourmpetis Y."/>
            <person name="Kuzniar A."/>
            <person name="Lindquist E."/>
            <person name="Lombard V."/>
            <person name="Maliepaard C."/>
            <person name="Martins N."/>
            <person name="Mehrabi R."/>
            <person name="Nap J.P.H."/>
            <person name="Ponomarenko A."/>
            <person name="Rudd J.J."/>
            <person name="Salamov A."/>
            <person name="Schmutz J."/>
            <person name="Schouten H.J."/>
            <person name="Shapiro H."/>
            <person name="Stergiopoulos I."/>
            <person name="Torriani S.F.F."/>
            <person name="Tu H."/>
            <person name="de Vries R.P."/>
            <person name="Waalwijk C."/>
            <person name="Ware S.B."/>
            <person name="Wiebenga A."/>
            <person name="Zwiers L.-H."/>
            <person name="Oliver R.P."/>
            <person name="Grigoriev I.V."/>
            <person name="Kema G.H.J."/>
        </authorList>
    </citation>
    <scope>NUCLEOTIDE SEQUENCE [LARGE SCALE GENOMIC DNA]</scope>
    <source>
        <strain evidence="3">CBS 115943 / IPO323</strain>
    </source>
</reference>
<dbReference type="Proteomes" id="UP000008062">
    <property type="component" value="Chromosome 11"/>
</dbReference>
<dbReference type="HOGENOM" id="CLU_710200_0_0_1"/>
<name>F9XMV9_ZYMTI</name>
<accession>F9XMV9</accession>
<dbReference type="GeneID" id="13396532"/>